<proteinExistence type="predicted"/>
<dbReference type="InterPro" id="IPR047682">
    <property type="entry name" value="SepH-like"/>
</dbReference>
<evidence type="ECO:0000313" key="4">
    <source>
        <dbReference type="Proteomes" id="UP000298017"/>
    </source>
</evidence>
<dbReference type="AlphaFoldDB" id="A0AAX2SEJ1"/>
<dbReference type="InterPro" id="IPR021421">
    <property type="entry name" value="DUF3071"/>
</dbReference>
<name>A0AAX2SEJ1_KOCRH</name>
<feature type="region of interest" description="Disordered" evidence="1">
    <location>
        <begin position="268"/>
        <end position="452"/>
    </location>
</feature>
<comment type="caution">
    <text evidence="3">The sequence shown here is derived from an EMBL/GenBank/DDBJ whole genome shotgun (WGS) entry which is preliminary data.</text>
</comment>
<feature type="compositionally biased region" description="Basic and acidic residues" evidence="1">
    <location>
        <begin position="358"/>
        <end position="374"/>
    </location>
</feature>
<feature type="region of interest" description="Disordered" evidence="1">
    <location>
        <begin position="201"/>
        <end position="220"/>
    </location>
</feature>
<feature type="compositionally biased region" description="Low complexity" evidence="1">
    <location>
        <begin position="208"/>
        <end position="220"/>
    </location>
</feature>
<feature type="compositionally biased region" description="Basic and acidic residues" evidence="1">
    <location>
        <begin position="397"/>
        <end position="417"/>
    </location>
</feature>
<protein>
    <submittedName>
        <fullName evidence="3">DUF3071 domain-containing protein</fullName>
    </submittedName>
</protein>
<dbReference type="Proteomes" id="UP000298017">
    <property type="component" value="Unassembled WGS sequence"/>
</dbReference>
<evidence type="ECO:0000313" key="3">
    <source>
        <dbReference type="EMBL" id="TFI01970.1"/>
    </source>
</evidence>
<sequence>MEQLRLAGVHDDGEHLIVETPDSTRYRLKIDQQLRQAIQYARRKPPARGRGGASYGPRDIQARFRAGASVDDIVAESGWEPERVRRYEWPILAERSHMVTEACRVKVSGTNPSHDGYRSVFEGEPKSLQETVEAQAARLGVDRSSFDWDAWLREDQLWTVQLSFDPPAERDSLPAPEPARWSYNPTTRSVRPDNDWARALGEEPRETGPLGAAAPAAPVQAPGPAVHRLQHEAGPADDLLDVLQARRGRRLGTDEPGDDRLAEMLGRGMGQVEQRPRPIDAPEDSPVFDRPIQPAASQVAEERALRGEGIQIVDDSTPDREDPRATGADTSPEPAPGPEEDTHLDGDETWVEVTQEQDAPRERTNLQGPEDHTDAAAVATLTPRTTGAGHGAQDPEESNRDEDPRETRAASAEHDAGADSESTAPGPRGRTSKAKRSSVPSWDDIVFGANRS</sequence>
<gene>
    <name evidence="3" type="ORF">E4P33_05350</name>
</gene>
<accession>A0AAX2SEJ1</accession>
<feature type="region of interest" description="Disordered" evidence="1">
    <location>
        <begin position="166"/>
        <end position="193"/>
    </location>
</feature>
<keyword evidence="4" id="KW-1185">Reference proteome</keyword>
<reference evidence="3 4" key="1">
    <citation type="submission" date="2019-03" db="EMBL/GenBank/DDBJ databases">
        <title>Genome Sequencing and Assembly of Various Microbes Isolated from Alder Root Nodule.</title>
        <authorList>
            <person name="Swanson E."/>
            <person name="Sevigny J.L."/>
            <person name="Pesce C."/>
            <person name="Davis I."/>
            <person name="Kleiner V."/>
            <person name="Tisa L."/>
        </authorList>
    </citation>
    <scope>NUCLEOTIDE SEQUENCE [LARGE SCALE GENOMIC DNA]</scope>
    <source>
        <strain evidence="3 4">4R-31</strain>
    </source>
</reference>
<dbReference type="Pfam" id="PF11268">
    <property type="entry name" value="DUF3071"/>
    <property type="match status" value="1"/>
</dbReference>
<evidence type="ECO:0000256" key="1">
    <source>
        <dbReference type="SAM" id="MobiDB-lite"/>
    </source>
</evidence>
<evidence type="ECO:0000259" key="2">
    <source>
        <dbReference type="Pfam" id="PF11268"/>
    </source>
</evidence>
<feature type="domain" description="DUF3071" evidence="2">
    <location>
        <begin position="1"/>
        <end position="168"/>
    </location>
</feature>
<dbReference type="EMBL" id="SPNK01000004">
    <property type="protein sequence ID" value="TFI01970.1"/>
    <property type="molecule type" value="Genomic_DNA"/>
</dbReference>
<organism evidence="3 4">
    <name type="scientific">Kocuria rhizophila</name>
    <dbReference type="NCBI Taxonomy" id="72000"/>
    <lineage>
        <taxon>Bacteria</taxon>
        <taxon>Bacillati</taxon>
        <taxon>Actinomycetota</taxon>
        <taxon>Actinomycetes</taxon>
        <taxon>Micrococcales</taxon>
        <taxon>Micrococcaceae</taxon>
        <taxon>Kocuria</taxon>
    </lineage>
</organism>
<dbReference type="NCBIfam" id="NF040712">
    <property type="entry name" value="SepH"/>
    <property type="match status" value="1"/>
</dbReference>
<dbReference type="RefSeq" id="WP_135010461.1">
    <property type="nucleotide sequence ID" value="NZ_JAYEXM010000004.1"/>
</dbReference>